<accession>A0A7J0CHX8</accession>
<reference evidence="1 2" key="1">
    <citation type="submission" date="2020-05" db="EMBL/GenBank/DDBJ databases">
        <title>Whole genome shotgun sequence of Streptomyces fulvorobeus NBRC 15897.</title>
        <authorList>
            <person name="Komaki H."/>
            <person name="Tamura T."/>
        </authorList>
    </citation>
    <scope>NUCLEOTIDE SEQUENCE [LARGE SCALE GENOMIC DNA]</scope>
    <source>
        <strain evidence="1 2">NBRC 15897</strain>
    </source>
</reference>
<comment type="caution">
    <text evidence="1">The sequence shown here is derived from an EMBL/GenBank/DDBJ whole genome shotgun (WGS) entry which is preliminary data.</text>
</comment>
<organism evidence="1 2">
    <name type="scientific">Streptomyces fulvorobeus</name>
    <dbReference type="NCBI Taxonomy" id="284028"/>
    <lineage>
        <taxon>Bacteria</taxon>
        <taxon>Bacillati</taxon>
        <taxon>Actinomycetota</taxon>
        <taxon>Actinomycetes</taxon>
        <taxon>Kitasatosporales</taxon>
        <taxon>Streptomycetaceae</taxon>
        <taxon>Streptomyces</taxon>
    </lineage>
</organism>
<proteinExistence type="predicted"/>
<dbReference type="AlphaFoldDB" id="A0A7J0CHX8"/>
<keyword evidence="2" id="KW-1185">Reference proteome</keyword>
<sequence>MDHVLAEAGRQGPLLRAAAALQKVQGTAFEPEEVVGRCLALAVVAAAAERPADVTVLVAVVPRVASLTSSGSGTTSVMRAR</sequence>
<protein>
    <submittedName>
        <fullName evidence="1">Uncharacterized protein</fullName>
    </submittedName>
</protein>
<dbReference type="EMBL" id="BLWC01000001">
    <property type="protein sequence ID" value="GFN01337.1"/>
    <property type="molecule type" value="Genomic_DNA"/>
</dbReference>
<evidence type="ECO:0000313" key="2">
    <source>
        <dbReference type="Proteomes" id="UP000498980"/>
    </source>
</evidence>
<dbReference type="Proteomes" id="UP000498980">
    <property type="component" value="Unassembled WGS sequence"/>
</dbReference>
<name>A0A7J0CHX8_9ACTN</name>
<gene>
    <name evidence="1" type="ORF">Sfulv_61470</name>
</gene>
<evidence type="ECO:0000313" key="1">
    <source>
        <dbReference type="EMBL" id="GFN01337.1"/>
    </source>
</evidence>